<dbReference type="PANTHER" id="PTHR30570">
    <property type="entry name" value="PERIPLASMIC PHOSPHATE BINDING COMPONENT OF PHOSPHATE ABC TRANSPORTER"/>
    <property type="match status" value="1"/>
</dbReference>
<accession>A0A3B1AFG3</accession>
<dbReference type="InterPro" id="IPR050811">
    <property type="entry name" value="Phosphate_ABC_transporter"/>
</dbReference>
<keyword evidence="1" id="KW-0732">Signal</keyword>
<name>A0A3B1AFG3_9ZZZZ</name>
<sequence length="261" mass="29114">MRYIAILITSLTLSFSVSTAWSKSDDRTILWAGCGITKKAFMSELAKAYEKKTGIKVNLSGGGATKGIRKAVTGEIDIGGACRPIIEGHPEERRAYQVPVAWDALVVIVHEKNPVNSINSKELRDIYLGRIKNWKQLGGPDAPIELYVRRGRFSGVGRTLRELVFTNYEQEFPAAKHIVRSSGPLEKGIQKNIYGIGTTGISSAKRRKVKMLKLNDKSPTYDNIKNGSYVLYRPLYLVTKQRSKSSQKVKDFITYALSREG</sequence>
<protein>
    <submittedName>
        <fullName evidence="3">Phosphate ABC transporter, periplasmic phosphate-binding protein PstS (TC 3.A.1.7.1)</fullName>
    </submittedName>
</protein>
<reference evidence="3" key="1">
    <citation type="submission" date="2018-06" db="EMBL/GenBank/DDBJ databases">
        <authorList>
            <person name="Zhirakovskaya E."/>
        </authorList>
    </citation>
    <scope>NUCLEOTIDE SEQUENCE</scope>
</reference>
<organism evidence="3">
    <name type="scientific">hydrothermal vent metagenome</name>
    <dbReference type="NCBI Taxonomy" id="652676"/>
    <lineage>
        <taxon>unclassified sequences</taxon>
        <taxon>metagenomes</taxon>
        <taxon>ecological metagenomes</taxon>
    </lineage>
</organism>
<gene>
    <name evidence="3" type="ORF">MNBD_GAMMA21-869</name>
</gene>
<dbReference type="SUPFAM" id="SSF53850">
    <property type="entry name" value="Periplasmic binding protein-like II"/>
    <property type="match status" value="1"/>
</dbReference>
<dbReference type="CDD" id="cd13653">
    <property type="entry name" value="PBP2_phosphate_like_1"/>
    <property type="match status" value="1"/>
</dbReference>
<evidence type="ECO:0000256" key="1">
    <source>
        <dbReference type="ARBA" id="ARBA00022729"/>
    </source>
</evidence>
<dbReference type="Pfam" id="PF12849">
    <property type="entry name" value="PBP_like_2"/>
    <property type="match status" value="1"/>
</dbReference>
<dbReference type="EMBL" id="UOFR01000011">
    <property type="protein sequence ID" value="VAW91366.1"/>
    <property type="molecule type" value="Genomic_DNA"/>
</dbReference>
<dbReference type="PANTHER" id="PTHR30570:SF1">
    <property type="entry name" value="PHOSPHATE-BINDING PROTEIN PSTS"/>
    <property type="match status" value="1"/>
</dbReference>
<evidence type="ECO:0000259" key="2">
    <source>
        <dbReference type="Pfam" id="PF12849"/>
    </source>
</evidence>
<feature type="non-terminal residue" evidence="3">
    <location>
        <position position="261"/>
    </location>
</feature>
<evidence type="ECO:0000313" key="3">
    <source>
        <dbReference type="EMBL" id="VAW91366.1"/>
    </source>
</evidence>
<dbReference type="Gene3D" id="3.40.190.10">
    <property type="entry name" value="Periplasmic binding protein-like II"/>
    <property type="match status" value="2"/>
</dbReference>
<dbReference type="InterPro" id="IPR024370">
    <property type="entry name" value="PBP_domain"/>
</dbReference>
<dbReference type="AlphaFoldDB" id="A0A3B1AFG3"/>
<proteinExistence type="predicted"/>
<feature type="domain" description="PBP" evidence="2">
    <location>
        <begin position="38"/>
        <end position="260"/>
    </location>
</feature>